<comment type="similarity">
    <text evidence="7">Belongs to the binding-protein-dependent transport system permease family.</text>
</comment>
<dbReference type="AlphaFoldDB" id="A0A1D8GPZ5"/>
<feature type="transmembrane region" description="Helical" evidence="7">
    <location>
        <begin position="7"/>
        <end position="29"/>
    </location>
</feature>
<feature type="domain" description="ABC transmembrane type-1" evidence="8">
    <location>
        <begin position="68"/>
        <end position="258"/>
    </location>
</feature>
<feature type="transmembrane region" description="Helical" evidence="7">
    <location>
        <begin position="72"/>
        <end position="94"/>
    </location>
</feature>
<proteinExistence type="inferred from homology"/>
<dbReference type="Proteomes" id="UP000095743">
    <property type="component" value="Chromosome"/>
</dbReference>
<evidence type="ECO:0000256" key="5">
    <source>
        <dbReference type="ARBA" id="ARBA00022989"/>
    </source>
</evidence>
<feature type="transmembrane region" description="Helical" evidence="7">
    <location>
        <begin position="236"/>
        <end position="258"/>
    </location>
</feature>
<keyword evidence="6 7" id="KW-0472">Membrane</keyword>
<sequence length="273" mass="30371">MNKKTERLLAAAIVLYLLIIIFPFIWVFLTSLKPESEIWGSGAFKILADQPTLEHYEALFRGNILNALKNSLIISSITTMYVTIIAAIAAYAIARLKFWGKRLLLAVVLATSMFPQMTVVGPIYQAFVKLNWTNSYFISLPYSMIALPVAIYILVTHFNKVPKEMEESAKIDGASKMKTFTNIILPLALPGIFTSAIITFISVWNEFLLALTLNPDSSYHTATVAITFLRGQFQIFWGQVTAATVVVTIPTLIIVILFQRQIISGLTSGAVKE</sequence>
<keyword evidence="3" id="KW-1003">Cell membrane</keyword>
<evidence type="ECO:0000256" key="7">
    <source>
        <dbReference type="RuleBase" id="RU363032"/>
    </source>
</evidence>
<evidence type="ECO:0000256" key="4">
    <source>
        <dbReference type="ARBA" id="ARBA00022692"/>
    </source>
</evidence>
<comment type="subcellular location">
    <subcellularLocation>
        <location evidence="1 7">Cell membrane</location>
        <topology evidence="1 7">Multi-pass membrane protein</topology>
    </subcellularLocation>
</comment>
<dbReference type="InterPro" id="IPR050901">
    <property type="entry name" value="BP-dep_ABC_trans_perm"/>
</dbReference>
<gene>
    <name evidence="9" type="ORF">Gferi_06790</name>
</gene>
<dbReference type="PANTHER" id="PTHR32243:SF18">
    <property type="entry name" value="INNER MEMBRANE ABC TRANSPORTER PERMEASE PROTEIN YCJP"/>
    <property type="match status" value="1"/>
</dbReference>
<keyword evidence="5 7" id="KW-1133">Transmembrane helix</keyword>
<dbReference type="PANTHER" id="PTHR32243">
    <property type="entry name" value="MALTOSE TRANSPORT SYSTEM PERMEASE-RELATED"/>
    <property type="match status" value="1"/>
</dbReference>
<dbReference type="GO" id="GO:0005886">
    <property type="term" value="C:plasma membrane"/>
    <property type="evidence" value="ECO:0007669"/>
    <property type="project" value="UniProtKB-SubCell"/>
</dbReference>
<dbReference type="Pfam" id="PF00528">
    <property type="entry name" value="BPD_transp_1"/>
    <property type="match status" value="1"/>
</dbReference>
<evidence type="ECO:0000256" key="2">
    <source>
        <dbReference type="ARBA" id="ARBA00022448"/>
    </source>
</evidence>
<feature type="transmembrane region" description="Helical" evidence="7">
    <location>
        <begin position="103"/>
        <end position="124"/>
    </location>
</feature>
<keyword evidence="4 7" id="KW-0812">Transmembrane</keyword>
<organism evidence="9 10">
    <name type="scientific">Geosporobacter ferrireducens</name>
    <dbReference type="NCBI Taxonomy" id="1424294"/>
    <lineage>
        <taxon>Bacteria</taxon>
        <taxon>Bacillati</taxon>
        <taxon>Bacillota</taxon>
        <taxon>Clostridia</taxon>
        <taxon>Peptostreptococcales</taxon>
        <taxon>Thermotaleaceae</taxon>
        <taxon>Geosporobacter</taxon>
    </lineage>
</organism>
<dbReference type="InterPro" id="IPR000515">
    <property type="entry name" value="MetI-like"/>
</dbReference>
<dbReference type="Gene3D" id="1.10.3720.10">
    <property type="entry name" value="MetI-like"/>
    <property type="match status" value="1"/>
</dbReference>
<keyword evidence="2 7" id="KW-0813">Transport</keyword>
<evidence type="ECO:0000259" key="8">
    <source>
        <dbReference type="PROSITE" id="PS50928"/>
    </source>
</evidence>
<dbReference type="SUPFAM" id="SSF161098">
    <property type="entry name" value="MetI-like"/>
    <property type="match status" value="1"/>
</dbReference>
<keyword evidence="10" id="KW-1185">Reference proteome</keyword>
<feature type="transmembrane region" description="Helical" evidence="7">
    <location>
        <begin position="136"/>
        <end position="158"/>
    </location>
</feature>
<evidence type="ECO:0000256" key="3">
    <source>
        <dbReference type="ARBA" id="ARBA00022475"/>
    </source>
</evidence>
<reference evidence="9 10" key="1">
    <citation type="submission" date="2016-09" db="EMBL/GenBank/DDBJ databases">
        <title>Genomic analysis reveals versatility of anaerobic energy metabolism of Geosporobacter ferrireducens IRF9 of phylum Firmicutes.</title>
        <authorList>
            <person name="Kim S.-J."/>
        </authorList>
    </citation>
    <scope>NUCLEOTIDE SEQUENCE [LARGE SCALE GENOMIC DNA]</scope>
    <source>
        <strain evidence="9 10">IRF9</strain>
    </source>
</reference>
<dbReference type="STRING" id="1424294.Gferi_06790"/>
<dbReference type="KEGG" id="gfe:Gferi_06790"/>
<evidence type="ECO:0000256" key="6">
    <source>
        <dbReference type="ARBA" id="ARBA00023136"/>
    </source>
</evidence>
<dbReference type="InterPro" id="IPR035906">
    <property type="entry name" value="MetI-like_sf"/>
</dbReference>
<dbReference type="GO" id="GO:0055085">
    <property type="term" value="P:transmembrane transport"/>
    <property type="evidence" value="ECO:0007669"/>
    <property type="project" value="InterPro"/>
</dbReference>
<dbReference type="PROSITE" id="PS50928">
    <property type="entry name" value="ABC_TM1"/>
    <property type="match status" value="1"/>
</dbReference>
<accession>A0A1D8GPZ5</accession>
<dbReference type="CDD" id="cd06261">
    <property type="entry name" value="TM_PBP2"/>
    <property type="match status" value="1"/>
</dbReference>
<dbReference type="EMBL" id="CP017269">
    <property type="protein sequence ID" value="AOT73021.1"/>
    <property type="molecule type" value="Genomic_DNA"/>
</dbReference>
<protein>
    <submittedName>
        <fullName evidence="9">Sugar ABC transporter permease</fullName>
    </submittedName>
</protein>
<feature type="transmembrane region" description="Helical" evidence="7">
    <location>
        <begin position="179"/>
        <end position="204"/>
    </location>
</feature>
<evidence type="ECO:0000256" key="1">
    <source>
        <dbReference type="ARBA" id="ARBA00004651"/>
    </source>
</evidence>
<evidence type="ECO:0000313" key="9">
    <source>
        <dbReference type="EMBL" id="AOT73021.1"/>
    </source>
</evidence>
<name>A0A1D8GPZ5_9FIRM</name>
<evidence type="ECO:0000313" key="10">
    <source>
        <dbReference type="Proteomes" id="UP000095743"/>
    </source>
</evidence>